<protein>
    <recommendedName>
        <fullName evidence="4">t-SNARE coiled-coil homology domain-containing protein</fullName>
    </recommendedName>
</protein>
<comment type="caution">
    <text evidence="2">The sequence shown here is derived from an EMBL/GenBank/DDBJ whole genome shotgun (WGS) entry which is preliminary data.</text>
</comment>
<dbReference type="EMBL" id="JADYXP020000008">
    <property type="protein sequence ID" value="KAL0118096.1"/>
    <property type="molecule type" value="Genomic_DNA"/>
</dbReference>
<evidence type="ECO:0000313" key="3">
    <source>
        <dbReference type="Proteomes" id="UP001430953"/>
    </source>
</evidence>
<name>A0AAW2FVP2_9HYME</name>
<sequence>MRSDADLDTDIEIRVQKTLLSINDISLKIKKELRMIEELVKENGHLHTVVDVANQKLSKKAQDMDMNVANIINESKRDDRLQLNLLDDVTSTTTTEKLKNHTKS</sequence>
<evidence type="ECO:0008006" key="4">
    <source>
        <dbReference type="Google" id="ProtNLM"/>
    </source>
</evidence>
<proteinExistence type="predicted"/>
<feature type="coiled-coil region" evidence="1">
    <location>
        <begin position="22"/>
        <end position="74"/>
    </location>
</feature>
<keyword evidence="3" id="KW-1185">Reference proteome</keyword>
<organism evidence="2 3">
    <name type="scientific">Cardiocondyla obscurior</name>
    <dbReference type="NCBI Taxonomy" id="286306"/>
    <lineage>
        <taxon>Eukaryota</taxon>
        <taxon>Metazoa</taxon>
        <taxon>Ecdysozoa</taxon>
        <taxon>Arthropoda</taxon>
        <taxon>Hexapoda</taxon>
        <taxon>Insecta</taxon>
        <taxon>Pterygota</taxon>
        <taxon>Neoptera</taxon>
        <taxon>Endopterygota</taxon>
        <taxon>Hymenoptera</taxon>
        <taxon>Apocrita</taxon>
        <taxon>Aculeata</taxon>
        <taxon>Formicoidea</taxon>
        <taxon>Formicidae</taxon>
        <taxon>Myrmicinae</taxon>
        <taxon>Cardiocondyla</taxon>
    </lineage>
</organism>
<dbReference type="AlphaFoldDB" id="A0AAW2FVP2"/>
<accession>A0AAW2FVP2</accession>
<gene>
    <name evidence="2" type="ORF">PUN28_009043</name>
</gene>
<reference evidence="2 3" key="1">
    <citation type="submission" date="2023-03" db="EMBL/GenBank/DDBJ databases">
        <title>High recombination rates correlate with genetic variation in Cardiocondyla obscurior ants.</title>
        <authorList>
            <person name="Errbii M."/>
        </authorList>
    </citation>
    <scope>NUCLEOTIDE SEQUENCE [LARGE SCALE GENOMIC DNA]</scope>
    <source>
        <strain evidence="2">Alpha-2009</strain>
        <tissue evidence="2">Whole body</tissue>
    </source>
</reference>
<keyword evidence="1" id="KW-0175">Coiled coil</keyword>
<dbReference type="Proteomes" id="UP001430953">
    <property type="component" value="Unassembled WGS sequence"/>
</dbReference>
<evidence type="ECO:0000256" key="1">
    <source>
        <dbReference type="SAM" id="Coils"/>
    </source>
</evidence>
<evidence type="ECO:0000313" key="2">
    <source>
        <dbReference type="EMBL" id="KAL0118096.1"/>
    </source>
</evidence>